<evidence type="ECO:0000313" key="4">
    <source>
        <dbReference type="Proteomes" id="UP000076154"/>
    </source>
</evidence>
<dbReference type="EMBL" id="LUEZ02000049">
    <property type="protein sequence ID" value="RDB22639.1"/>
    <property type="molecule type" value="Genomic_DNA"/>
</dbReference>
<feature type="domain" description="GmrSD restriction endonucleases N-terminal" evidence="2">
    <location>
        <begin position="57"/>
        <end position="174"/>
    </location>
</feature>
<evidence type="ECO:0000256" key="1">
    <source>
        <dbReference type="SAM" id="MobiDB-lite"/>
    </source>
</evidence>
<dbReference type="InParanoid" id="A0A369JKB2"/>
<name>A0A369JKB2_HYPMA</name>
<feature type="compositionally biased region" description="Acidic residues" evidence="1">
    <location>
        <begin position="15"/>
        <end position="33"/>
    </location>
</feature>
<dbReference type="Proteomes" id="UP000076154">
    <property type="component" value="Unassembled WGS sequence"/>
</dbReference>
<proteinExistence type="predicted"/>
<dbReference type="AlphaFoldDB" id="A0A369JKB2"/>
<dbReference type="OrthoDB" id="5419821at2759"/>
<organism evidence="3 4">
    <name type="scientific">Hypsizygus marmoreus</name>
    <name type="common">White beech mushroom</name>
    <name type="synonym">Agaricus marmoreus</name>
    <dbReference type="NCBI Taxonomy" id="39966"/>
    <lineage>
        <taxon>Eukaryota</taxon>
        <taxon>Fungi</taxon>
        <taxon>Dikarya</taxon>
        <taxon>Basidiomycota</taxon>
        <taxon>Agaricomycotina</taxon>
        <taxon>Agaricomycetes</taxon>
        <taxon>Agaricomycetidae</taxon>
        <taxon>Agaricales</taxon>
        <taxon>Tricholomatineae</taxon>
        <taxon>Lyophyllaceae</taxon>
        <taxon>Hypsizygus</taxon>
    </lineage>
</organism>
<dbReference type="STRING" id="39966.A0A369JKB2"/>
<evidence type="ECO:0000313" key="3">
    <source>
        <dbReference type="EMBL" id="RDB22639.1"/>
    </source>
</evidence>
<comment type="caution">
    <text evidence="3">The sequence shown here is derived from an EMBL/GenBank/DDBJ whole genome shotgun (WGS) entry which is preliminary data.</text>
</comment>
<protein>
    <recommendedName>
        <fullName evidence="2">GmrSD restriction endonucleases N-terminal domain-containing protein</fullName>
    </recommendedName>
</protein>
<reference evidence="3" key="1">
    <citation type="submission" date="2018-04" db="EMBL/GenBank/DDBJ databases">
        <title>Whole genome sequencing of Hypsizygus marmoreus.</title>
        <authorList>
            <person name="Choi I.-G."/>
            <person name="Min B."/>
            <person name="Kim J.-G."/>
            <person name="Kim S."/>
            <person name="Oh Y.-L."/>
            <person name="Kong W.-S."/>
            <person name="Park H."/>
            <person name="Jeong J."/>
            <person name="Song E.-S."/>
        </authorList>
    </citation>
    <scope>NUCLEOTIDE SEQUENCE [LARGE SCALE GENOMIC DNA]</scope>
    <source>
        <strain evidence="3">51987-8</strain>
    </source>
</reference>
<dbReference type="Pfam" id="PF03235">
    <property type="entry name" value="GmrSD_N"/>
    <property type="match status" value="1"/>
</dbReference>
<dbReference type="InterPro" id="IPR004919">
    <property type="entry name" value="GmrSD_N"/>
</dbReference>
<evidence type="ECO:0000259" key="2">
    <source>
        <dbReference type="Pfam" id="PF03235"/>
    </source>
</evidence>
<feature type="compositionally biased region" description="Basic residues" evidence="1">
    <location>
        <begin position="418"/>
        <end position="428"/>
    </location>
</feature>
<feature type="region of interest" description="Disordered" evidence="1">
    <location>
        <begin position="1"/>
        <end position="35"/>
    </location>
</feature>
<gene>
    <name evidence="3" type="ORF">Hypma_010098</name>
</gene>
<accession>A0A369JKB2</accession>
<sequence length="428" mass="49072">MEYPPTPVAKVEPNPDPELDELEDRDEESEDENPNVFRIRDALEEPDAQIYTTKKLHELIHGGSIDLEPSYQREVVWPESKQIALIDSIFRNYYVPPIVFAVQQESDREDDDDELLRICVDGKQRLTSIQRFFDGQIPHRDVKTKKNFWYTTSESTRTVRTEIPDQWKREFASKKITCVEYRGLTAGAERDIFQRVQMGMTLTAAEKLQAISSPWAAWISALESKHVAVEGGLSHVLEWDTKRGRDFQNIAYLVCCCDGIPETETTPTAQKMEKWLSRVDKPPEKFKADMEEVLRDFWNIATNHRLNGGLKNIGSRLAPVEFIFIGVLLYVLRKRPIEDRAAAIVHLRQGIRAKFKDVRNNSSVAKASWSLIRDLETDTSTALFRGHGEAKGKKRRKADSDEDDEYRPSPITSFGKATKTRSRQAKSG</sequence>
<keyword evidence="4" id="KW-1185">Reference proteome</keyword>
<feature type="region of interest" description="Disordered" evidence="1">
    <location>
        <begin position="386"/>
        <end position="428"/>
    </location>
</feature>
<dbReference type="PANTHER" id="PTHR39639">
    <property type="entry name" value="CHROMOSOME 16, WHOLE GENOME SHOTGUN SEQUENCE"/>
    <property type="match status" value="1"/>
</dbReference>
<dbReference type="PANTHER" id="PTHR39639:SF1">
    <property type="entry name" value="DUF262 DOMAIN-CONTAINING PROTEIN"/>
    <property type="match status" value="1"/>
</dbReference>